<protein>
    <submittedName>
        <fullName evidence="1">Uncharacterized protein</fullName>
    </submittedName>
</protein>
<accession>A0ACC2KXC1</accession>
<keyword evidence="2" id="KW-1185">Reference proteome</keyword>
<sequence>MALKMKQVEFVVIPVKLNGDYTNEEEVPIDVIPVELEDDDTGEEETPAQEPPQEQADSIVASRPKRNIRKPQRFIVMVAYALPMVEKCVPTTYKEAKRHSESVEFAKREEEKMDNSTRLTFTSGLSRSPRLQRSRSGASSTISATFSPETQPFSSNSYSYSRISINRSKSTSKTRTNTNTNTNKVKDKDEENRNPKSQDKDYFPQLLPSSKKPQEMNRENLAAIFHRHGIADDVSKAAEAAKLKAKVKAKKERSDTSSPSPSAWALSPGRSPTRAMEQYGFGGASKNKKKEGGSGVSSVLSYFRQKKKMPSAREETFHQLRILQTRLLQWRFVNARAEATMAAGKSTAQGKLFNVWLETFRLRNSVIEKRIQVQKLKAEIKLRGILSTQTHLLNEWERLDKRNLEAVTKSATIFRAACLNVPLVGGARANIYSVYRAFCTAMDVMNGIEDTISRFFFQVGRMSSLLTELVMVVKQESESLEKLMETTIMTASLEAQERNLRVHLIQAMTDRGTISFPSMVIWS</sequence>
<evidence type="ECO:0000313" key="2">
    <source>
        <dbReference type="Proteomes" id="UP001234297"/>
    </source>
</evidence>
<name>A0ACC2KXC1_PERAE</name>
<evidence type="ECO:0000313" key="1">
    <source>
        <dbReference type="EMBL" id="KAJ8625887.1"/>
    </source>
</evidence>
<dbReference type="Proteomes" id="UP001234297">
    <property type="component" value="Chromosome 6"/>
</dbReference>
<proteinExistence type="predicted"/>
<organism evidence="1 2">
    <name type="scientific">Persea americana</name>
    <name type="common">Avocado</name>
    <dbReference type="NCBI Taxonomy" id="3435"/>
    <lineage>
        <taxon>Eukaryota</taxon>
        <taxon>Viridiplantae</taxon>
        <taxon>Streptophyta</taxon>
        <taxon>Embryophyta</taxon>
        <taxon>Tracheophyta</taxon>
        <taxon>Spermatophyta</taxon>
        <taxon>Magnoliopsida</taxon>
        <taxon>Magnoliidae</taxon>
        <taxon>Laurales</taxon>
        <taxon>Lauraceae</taxon>
        <taxon>Persea</taxon>
    </lineage>
</organism>
<dbReference type="EMBL" id="CM056814">
    <property type="protein sequence ID" value="KAJ8625887.1"/>
    <property type="molecule type" value="Genomic_DNA"/>
</dbReference>
<gene>
    <name evidence="1" type="ORF">MRB53_019194</name>
</gene>
<reference evidence="1 2" key="1">
    <citation type="journal article" date="2022" name="Hortic Res">
        <title>A haplotype resolved chromosomal level avocado genome allows analysis of novel avocado genes.</title>
        <authorList>
            <person name="Nath O."/>
            <person name="Fletcher S.J."/>
            <person name="Hayward A."/>
            <person name="Shaw L.M."/>
            <person name="Masouleh A.K."/>
            <person name="Furtado A."/>
            <person name="Henry R.J."/>
            <person name="Mitter N."/>
        </authorList>
    </citation>
    <scope>NUCLEOTIDE SEQUENCE [LARGE SCALE GENOMIC DNA]</scope>
    <source>
        <strain evidence="2">cv. Hass</strain>
    </source>
</reference>
<comment type="caution">
    <text evidence="1">The sequence shown here is derived from an EMBL/GenBank/DDBJ whole genome shotgun (WGS) entry which is preliminary data.</text>
</comment>